<sequence>MLAVRTTSTPAAAMGALPSPPVRADLRADLTRASGAGLGRNIRFHLDAGLPGGTMSVLLLYLAMRGLIVDDLTVPEVLARYPLDDLIGELVRRVLPPDTE</sequence>
<proteinExistence type="predicted"/>
<organism evidence="2 3">
    <name type="scientific">Streptomyces sodiiphilus</name>
    <dbReference type="NCBI Taxonomy" id="226217"/>
    <lineage>
        <taxon>Bacteria</taxon>
        <taxon>Bacillati</taxon>
        <taxon>Actinomycetota</taxon>
        <taxon>Actinomycetes</taxon>
        <taxon>Kitasatosporales</taxon>
        <taxon>Streptomycetaceae</taxon>
        <taxon>Streptomyces</taxon>
    </lineage>
</organism>
<dbReference type="Proteomes" id="UP001501303">
    <property type="component" value="Unassembled WGS sequence"/>
</dbReference>
<dbReference type="Gene3D" id="1.10.357.10">
    <property type="entry name" value="Tetracycline Repressor, domain 2"/>
    <property type="match status" value="1"/>
</dbReference>
<feature type="domain" description="Tetracyclin repressor-like C-terminal group 31" evidence="1">
    <location>
        <begin position="23"/>
        <end position="96"/>
    </location>
</feature>
<evidence type="ECO:0000313" key="3">
    <source>
        <dbReference type="Proteomes" id="UP001501303"/>
    </source>
</evidence>
<keyword evidence="3" id="KW-1185">Reference proteome</keyword>
<reference evidence="2 3" key="1">
    <citation type="journal article" date="2019" name="Int. J. Syst. Evol. Microbiol.">
        <title>The Global Catalogue of Microorganisms (GCM) 10K type strain sequencing project: providing services to taxonomists for standard genome sequencing and annotation.</title>
        <authorList>
            <consortium name="The Broad Institute Genomics Platform"/>
            <consortium name="The Broad Institute Genome Sequencing Center for Infectious Disease"/>
            <person name="Wu L."/>
            <person name="Ma J."/>
        </authorList>
    </citation>
    <scope>NUCLEOTIDE SEQUENCE [LARGE SCALE GENOMIC DNA]</scope>
    <source>
        <strain evidence="2 3">JCM 13581</strain>
    </source>
</reference>
<name>A0ABN2P3Q9_9ACTN</name>
<gene>
    <name evidence="2" type="ORF">GCM10009716_22060</name>
</gene>
<accession>A0ABN2P3Q9</accession>
<dbReference type="Pfam" id="PF17940">
    <property type="entry name" value="TetR_C_31"/>
    <property type="match status" value="1"/>
</dbReference>
<comment type="caution">
    <text evidence="2">The sequence shown here is derived from an EMBL/GenBank/DDBJ whole genome shotgun (WGS) entry which is preliminary data.</text>
</comment>
<dbReference type="InterPro" id="IPR041583">
    <property type="entry name" value="TetR_C_31"/>
</dbReference>
<dbReference type="RefSeq" id="WP_344260961.1">
    <property type="nucleotide sequence ID" value="NZ_BAAAMJ010000018.1"/>
</dbReference>
<evidence type="ECO:0000313" key="2">
    <source>
        <dbReference type="EMBL" id="GAA1911689.1"/>
    </source>
</evidence>
<evidence type="ECO:0000259" key="1">
    <source>
        <dbReference type="Pfam" id="PF17940"/>
    </source>
</evidence>
<protein>
    <recommendedName>
        <fullName evidence="1">Tetracyclin repressor-like C-terminal group 31 domain-containing protein</fullName>
    </recommendedName>
</protein>
<dbReference type="EMBL" id="BAAAMJ010000018">
    <property type="protein sequence ID" value="GAA1911689.1"/>
    <property type="molecule type" value="Genomic_DNA"/>
</dbReference>